<dbReference type="GO" id="GO:0016740">
    <property type="term" value="F:transferase activity"/>
    <property type="evidence" value="ECO:0007669"/>
    <property type="project" value="UniProtKB-ARBA"/>
</dbReference>
<gene>
    <name evidence="12 17" type="primary">serS</name>
    <name evidence="17" type="ORF">FPZ49_13825</name>
</gene>
<feature type="domain" description="Aminoacyl-transfer RNA synthetases class-II family profile" evidence="16">
    <location>
        <begin position="173"/>
        <end position="411"/>
    </location>
</feature>
<comment type="function">
    <text evidence="12">Catalyzes the attachment of serine to tRNA(Ser). Is also able to aminoacylate tRNA(Sec) with serine, to form the misacylated tRNA L-seryl-tRNA(Sec), which will be further converted into selenocysteinyl-tRNA(Sec).</text>
</comment>
<dbReference type="NCBIfam" id="TIGR00414">
    <property type="entry name" value="serS"/>
    <property type="match status" value="1"/>
</dbReference>
<dbReference type="PANTHER" id="PTHR43697:SF1">
    <property type="entry name" value="SERINE--TRNA LIGASE"/>
    <property type="match status" value="1"/>
</dbReference>
<keyword evidence="5 12" id="KW-0436">Ligase</keyword>
<dbReference type="GO" id="GO:0006434">
    <property type="term" value="P:seryl-tRNA aminoacylation"/>
    <property type="evidence" value="ECO:0007669"/>
    <property type="project" value="UniProtKB-UniRule"/>
</dbReference>
<evidence type="ECO:0000256" key="6">
    <source>
        <dbReference type="ARBA" id="ARBA00022741"/>
    </source>
</evidence>
<dbReference type="PIRSF" id="PIRSF001529">
    <property type="entry name" value="Ser-tRNA-synth_IIa"/>
    <property type="match status" value="1"/>
</dbReference>
<dbReference type="GO" id="GO:0005737">
    <property type="term" value="C:cytoplasm"/>
    <property type="evidence" value="ECO:0007669"/>
    <property type="project" value="UniProtKB-SubCell"/>
</dbReference>
<name>A0A559KAW4_9BACL</name>
<dbReference type="Gene3D" id="3.30.930.10">
    <property type="entry name" value="Bira Bifunctional Protein, Domain 2"/>
    <property type="match status" value="1"/>
</dbReference>
<evidence type="ECO:0000256" key="8">
    <source>
        <dbReference type="ARBA" id="ARBA00022917"/>
    </source>
</evidence>
<sequence length="427" mass="48251">MLDVKLLRSDMDKVKQAMANRGGKNLEELDRFTGLDTKRRELLQEVEQLKNRRNIVSQEVAQLKKAKENADHLIEEMKVVGDRIKALDEEIRVLEADLDSIIMAIPNVPQDNVPVGLSEEENVEIRRVGEVPSFAFEPKPHWEVAQQLGILDFEAAGKVTGSRFVFYKGLGARLERALINFMMDLHADQHGYEEMLPPQIVNRDSLTGTGQLPKFEEDVFKIEGTDYFLIPTAEVPVTNYHREDILSVEELPKYFVAFSACFRSEAGSAGRDTRGLIRQHQFNKIELVKLTTPESSNDELEKLTADAEKVLQLLKLPYRALALCTGDMGFSSAKTYDLEVWLPNSNTYREISSCSNFEDFQARRANIRFRRDSKAKPEFVHTLNGSGLALGRTVAAILENYQQEDGSVLIPEALQPYMGGISKISKN</sequence>
<evidence type="ECO:0000256" key="15">
    <source>
        <dbReference type="SAM" id="Coils"/>
    </source>
</evidence>
<dbReference type="PROSITE" id="PS50862">
    <property type="entry name" value="AA_TRNA_LIGASE_II"/>
    <property type="match status" value="1"/>
</dbReference>
<dbReference type="Pfam" id="PF02403">
    <property type="entry name" value="Seryl_tRNA_N"/>
    <property type="match status" value="1"/>
</dbReference>
<dbReference type="CDD" id="cd00770">
    <property type="entry name" value="SerRS_core"/>
    <property type="match status" value="1"/>
</dbReference>
<keyword evidence="7 12" id="KW-0067">ATP-binding</keyword>
<feature type="binding site" evidence="12 14">
    <location>
        <begin position="263"/>
        <end position="265"/>
    </location>
    <ligand>
        <name>ATP</name>
        <dbReference type="ChEBI" id="CHEBI:30616"/>
    </ligand>
</feature>
<feature type="binding site" evidence="12 14">
    <location>
        <begin position="350"/>
        <end position="353"/>
    </location>
    <ligand>
        <name>ATP</name>
        <dbReference type="ChEBI" id="CHEBI:30616"/>
    </ligand>
</feature>
<dbReference type="RefSeq" id="WP_144847588.1">
    <property type="nucleotide sequence ID" value="NZ_VNJI01000015.1"/>
</dbReference>
<keyword evidence="4 12" id="KW-0963">Cytoplasm</keyword>
<evidence type="ECO:0000256" key="12">
    <source>
        <dbReference type="HAMAP-Rule" id="MF_00176"/>
    </source>
</evidence>
<comment type="catalytic activity">
    <reaction evidence="11 12">
        <text>tRNA(Ser) + L-serine + ATP = L-seryl-tRNA(Ser) + AMP + diphosphate + H(+)</text>
        <dbReference type="Rhea" id="RHEA:12292"/>
        <dbReference type="Rhea" id="RHEA-COMP:9669"/>
        <dbReference type="Rhea" id="RHEA-COMP:9703"/>
        <dbReference type="ChEBI" id="CHEBI:15378"/>
        <dbReference type="ChEBI" id="CHEBI:30616"/>
        <dbReference type="ChEBI" id="CHEBI:33019"/>
        <dbReference type="ChEBI" id="CHEBI:33384"/>
        <dbReference type="ChEBI" id="CHEBI:78442"/>
        <dbReference type="ChEBI" id="CHEBI:78533"/>
        <dbReference type="ChEBI" id="CHEBI:456215"/>
        <dbReference type="EC" id="6.1.1.11"/>
    </reaction>
</comment>
<dbReference type="GO" id="GO:0140096">
    <property type="term" value="F:catalytic activity, acting on a protein"/>
    <property type="evidence" value="ECO:0007669"/>
    <property type="project" value="UniProtKB-ARBA"/>
</dbReference>
<keyword evidence="8 12" id="KW-0648">Protein biosynthesis</keyword>
<dbReference type="InterPro" id="IPR042103">
    <property type="entry name" value="SerRS_1_N_sf"/>
</dbReference>
<comment type="subunit">
    <text evidence="12">Homodimer. The tRNA molecule binds across the dimer.</text>
</comment>
<keyword evidence="15" id="KW-0175">Coiled coil</keyword>
<comment type="subcellular location">
    <subcellularLocation>
        <location evidence="1 12">Cytoplasm</location>
    </subcellularLocation>
</comment>
<evidence type="ECO:0000256" key="4">
    <source>
        <dbReference type="ARBA" id="ARBA00022490"/>
    </source>
</evidence>
<feature type="binding site" evidence="13">
    <location>
        <position position="384"/>
    </location>
    <ligand>
        <name>L-serine</name>
        <dbReference type="ChEBI" id="CHEBI:33384"/>
    </ligand>
</feature>
<dbReference type="GO" id="GO:0004828">
    <property type="term" value="F:serine-tRNA ligase activity"/>
    <property type="evidence" value="ECO:0007669"/>
    <property type="project" value="UniProtKB-UniRule"/>
</dbReference>
<keyword evidence="9 12" id="KW-0030">Aminoacyl-tRNA synthetase</keyword>
<feature type="binding site" evidence="13">
    <location>
        <position position="263"/>
    </location>
    <ligand>
        <name>L-serine</name>
        <dbReference type="ChEBI" id="CHEBI:33384"/>
    </ligand>
</feature>
<comment type="domain">
    <text evidence="12">Consists of two distinct domains, a catalytic core and a N-terminal extension that is involved in tRNA binding.</text>
</comment>
<reference evidence="17 18" key="1">
    <citation type="submission" date="2019-07" db="EMBL/GenBank/DDBJ databases">
        <authorList>
            <person name="Kim J."/>
        </authorList>
    </citation>
    <scope>NUCLEOTIDE SEQUENCE [LARGE SCALE GENOMIC DNA]</scope>
    <source>
        <strain evidence="17 18">JC52</strain>
    </source>
</reference>
<evidence type="ECO:0000256" key="10">
    <source>
        <dbReference type="ARBA" id="ARBA00047929"/>
    </source>
</evidence>
<evidence type="ECO:0000313" key="18">
    <source>
        <dbReference type="Proteomes" id="UP000317036"/>
    </source>
</evidence>
<dbReference type="InterPro" id="IPR010978">
    <property type="entry name" value="tRNA-bd_arm"/>
</dbReference>
<accession>A0A559KAW4</accession>
<dbReference type="InterPro" id="IPR002314">
    <property type="entry name" value="aa-tRNA-synt_IIb"/>
</dbReference>
<dbReference type="PANTHER" id="PTHR43697">
    <property type="entry name" value="SERYL-TRNA SYNTHETASE"/>
    <property type="match status" value="1"/>
</dbReference>
<comment type="pathway">
    <text evidence="2 12">Aminoacyl-tRNA biosynthesis; selenocysteinyl-tRNA(Sec) biosynthesis; L-seryl-tRNA(Sec) from L-serine and tRNA(Sec): step 1/1.</text>
</comment>
<dbReference type="OrthoDB" id="9804647at2"/>
<dbReference type="SUPFAM" id="SSF46589">
    <property type="entry name" value="tRNA-binding arm"/>
    <property type="match status" value="1"/>
</dbReference>
<dbReference type="GO" id="GO:0005524">
    <property type="term" value="F:ATP binding"/>
    <property type="evidence" value="ECO:0007669"/>
    <property type="project" value="UniProtKB-UniRule"/>
</dbReference>
<dbReference type="UniPathway" id="UPA00906">
    <property type="reaction ID" value="UER00895"/>
</dbReference>
<dbReference type="InterPro" id="IPR002317">
    <property type="entry name" value="Ser-tRNA-ligase_type_1"/>
</dbReference>
<evidence type="ECO:0000256" key="3">
    <source>
        <dbReference type="ARBA" id="ARBA00010728"/>
    </source>
</evidence>
<feature type="binding site" evidence="12">
    <location>
        <begin position="232"/>
        <end position="234"/>
    </location>
    <ligand>
        <name>L-serine</name>
        <dbReference type="ChEBI" id="CHEBI:33384"/>
    </ligand>
</feature>
<feature type="binding site" evidence="12">
    <location>
        <position position="386"/>
    </location>
    <ligand>
        <name>L-serine</name>
        <dbReference type="ChEBI" id="CHEBI:33384"/>
    </ligand>
</feature>
<dbReference type="InterPro" id="IPR033729">
    <property type="entry name" value="SerRS_core"/>
</dbReference>
<comment type="catalytic activity">
    <reaction evidence="10 12">
        <text>tRNA(Sec) + L-serine + ATP = L-seryl-tRNA(Sec) + AMP + diphosphate + H(+)</text>
        <dbReference type="Rhea" id="RHEA:42580"/>
        <dbReference type="Rhea" id="RHEA-COMP:9742"/>
        <dbReference type="Rhea" id="RHEA-COMP:10128"/>
        <dbReference type="ChEBI" id="CHEBI:15378"/>
        <dbReference type="ChEBI" id="CHEBI:30616"/>
        <dbReference type="ChEBI" id="CHEBI:33019"/>
        <dbReference type="ChEBI" id="CHEBI:33384"/>
        <dbReference type="ChEBI" id="CHEBI:78442"/>
        <dbReference type="ChEBI" id="CHEBI:78533"/>
        <dbReference type="ChEBI" id="CHEBI:456215"/>
        <dbReference type="EC" id="6.1.1.11"/>
    </reaction>
</comment>
<evidence type="ECO:0000256" key="11">
    <source>
        <dbReference type="ARBA" id="ARBA00048823"/>
    </source>
</evidence>
<proteinExistence type="inferred from homology"/>
<dbReference type="InterPro" id="IPR015866">
    <property type="entry name" value="Ser-tRNA-synth_1_N"/>
</dbReference>
<feature type="binding site" evidence="13">
    <location>
        <position position="232"/>
    </location>
    <ligand>
        <name>L-serine</name>
        <dbReference type="ChEBI" id="CHEBI:33384"/>
    </ligand>
</feature>
<dbReference type="Proteomes" id="UP000317036">
    <property type="component" value="Unassembled WGS sequence"/>
</dbReference>
<evidence type="ECO:0000256" key="1">
    <source>
        <dbReference type="ARBA" id="ARBA00004496"/>
    </source>
</evidence>
<dbReference type="Pfam" id="PF00587">
    <property type="entry name" value="tRNA-synt_2b"/>
    <property type="match status" value="1"/>
</dbReference>
<comment type="caution">
    <text evidence="12">Lacks conserved residue(s) required for the propagation of feature annotation.</text>
</comment>
<evidence type="ECO:0000256" key="5">
    <source>
        <dbReference type="ARBA" id="ARBA00022598"/>
    </source>
</evidence>
<dbReference type="Gene3D" id="1.10.287.40">
    <property type="entry name" value="Serine-tRNA synthetase, tRNA binding domain"/>
    <property type="match status" value="1"/>
</dbReference>
<dbReference type="PRINTS" id="PR00981">
    <property type="entry name" value="TRNASYNTHSER"/>
</dbReference>
<evidence type="ECO:0000256" key="9">
    <source>
        <dbReference type="ARBA" id="ARBA00023146"/>
    </source>
</evidence>
<comment type="similarity">
    <text evidence="3 12">Belongs to the class-II aminoacyl-tRNA synthetase family. Type-1 seryl-tRNA synthetase subfamily.</text>
</comment>
<evidence type="ECO:0000256" key="2">
    <source>
        <dbReference type="ARBA" id="ARBA00005045"/>
    </source>
</evidence>
<dbReference type="EC" id="6.1.1.11" evidence="12"/>
<organism evidence="17 18">
    <name type="scientific">Paenibacillus cremeus</name>
    <dbReference type="NCBI Taxonomy" id="2163881"/>
    <lineage>
        <taxon>Bacteria</taxon>
        <taxon>Bacillati</taxon>
        <taxon>Bacillota</taxon>
        <taxon>Bacilli</taxon>
        <taxon>Bacillales</taxon>
        <taxon>Paenibacillaceae</taxon>
        <taxon>Paenibacillus</taxon>
    </lineage>
</organism>
<dbReference type="SUPFAM" id="SSF55681">
    <property type="entry name" value="Class II aaRS and biotin synthetases"/>
    <property type="match status" value="1"/>
</dbReference>
<keyword evidence="18" id="KW-1185">Reference proteome</keyword>
<protein>
    <recommendedName>
        <fullName evidence="12">Serine--tRNA ligase</fullName>
        <ecNumber evidence="12">6.1.1.11</ecNumber>
    </recommendedName>
    <alternativeName>
        <fullName evidence="12">Seryl-tRNA synthetase</fullName>
        <shortName evidence="12">SerRS</shortName>
    </alternativeName>
    <alternativeName>
        <fullName evidence="12">Seryl-tRNA(Ser/Sec) synthetase</fullName>
    </alternativeName>
</protein>
<feature type="coiled-coil region" evidence="15">
    <location>
        <begin position="32"/>
        <end position="104"/>
    </location>
</feature>
<evidence type="ECO:0000259" key="16">
    <source>
        <dbReference type="PROSITE" id="PS50862"/>
    </source>
</evidence>
<keyword evidence="6 12" id="KW-0547">Nucleotide-binding</keyword>
<feature type="binding site" evidence="12 13">
    <location>
        <position position="286"/>
    </location>
    <ligand>
        <name>L-serine</name>
        <dbReference type="ChEBI" id="CHEBI:33384"/>
    </ligand>
</feature>
<evidence type="ECO:0000313" key="17">
    <source>
        <dbReference type="EMBL" id="TVY09265.1"/>
    </source>
</evidence>
<dbReference type="HAMAP" id="MF_00176">
    <property type="entry name" value="Ser_tRNA_synth_type1"/>
    <property type="match status" value="1"/>
</dbReference>
<dbReference type="AlphaFoldDB" id="A0A559KAW4"/>
<dbReference type="GO" id="GO:0016260">
    <property type="term" value="P:selenocysteine biosynthetic process"/>
    <property type="evidence" value="ECO:0007669"/>
    <property type="project" value="UniProtKB-UniRule"/>
</dbReference>
<dbReference type="InterPro" id="IPR045864">
    <property type="entry name" value="aa-tRNA-synth_II/BPL/LPL"/>
</dbReference>
<evidence type="ECO:0000256" key="14">
    <source>
        <dbReference type="PIRSR" id="PIRSR001529-2"/>
    </source>
</evidence>
<evidence type="ECO:0000256" key="7">
    <source>
        <dbReference type="ARBA" id="ARBA00022840"/>
    </source>
</evidence>
<evidence type="ECO:0000256" key="13">
    <source>
        <dbReference type="PIRSR" id="PIRSR001529-1"/>
    </source>
</evidence>
<dbReference type="EMBL" id="VNJI01000015">
    <property type="protein sequence ID" value="TVY09265.1"/>
    <property type="molecule type" value="Genomic_DNA"/>
</dbReference>
<dbReference type="InterPro" id="IPR006195">
    <property type="entry name" value="aa-tRNA-synth_II"/>
</dbReference>
<comment type="caution">
    <text evidence="17">The sequence shown here is derived from an EMBL/GenBank/DDBJ whole genome shotgun (WGS) entry which is preliminary data.</text>
</comment>